<keyword evidence="1" id="KW-0812">Transmembrane</keyword>
<proteinExistence type="predicted"/>
<gene>
    <name evidence="2" type="ORF">EMPS_04375</name>
</gene>
<feature type="transmembrane region" description="Helical" evidence="1">
    <location>
        <begin position="58"/>
        <end position="77"/>
    </location>
</feature>
<protein>
    <submittedName>
        <fullName evidence="2">Uncharacterized protein</fullName>
    </submittedName>
</protein>
<evidence type="ECO:0000256" key="1">
    <source>
        <dbReference type="SAM" id="Phobius"/>
    </source>
</evidence>
<reference evidence="2" key="1">
    <citation type="submission" date="2021-11" db="EMBL/GenBank/DDBJ databases">
        <authorList>
            <person name="Herlambang A."/>
            <person name="Guo Y."/>
            <person name="Takashima Y."/>
            <person name="Nishizawa T."/>
        </authorList>
    </citation>
    <scope>NUCLEOTIDE SEQUENCE</scope>
    <source>
        <strain evidence="2">E1425</strain>
    </source>
</reference>
<evidence type="ECO:0000313" key="2">
    <source>
        <dbReference type="EMBL" id="GJJ72018.1"/>
    </source>
</evidence>
<keyword evidence="3" id="KW-1185">Reference proteome</keyword>
<dbReference type="EMBL" id="BQFW01000006">
    <property type="protein sequence ID" value="GJJ72018.1"/>
    <property type="molecule type" value="Genomic_DNA"/>
</dbReference>
<evidence type="ECO:0000313" key="3">
    <source>
        <dbReference type="Proteomes" id="UP000827284"/>
    </source>
</evidence>
<feature type="transmembrane region" description="Helical" evidence="1">
    <location>
        <begin position="20"/>
        <end position="38"/>
    </location>
</feature>
<keyword evidence="1" id="KW-0472">Membrane</keyword>
<organism evidence="2 3">
    <name type="scientific">Entomortierella parvispora</name>
    <dbReference type="NCBI Taxonomy" id="205924"/>
    <lineage>
        <taxon>Eukaryota</taxon>
        <taxon>Fungi</taxon>
        <taxon>Fungi incertae sedis</taxon>
        <taxon>Mucoromycota</taxon>
        <taxon>Mortierellomycotina</taxon>
        <taxon>Mortierellomycetes</taxon>
        <taxon>Mortierellales</taxon>
        <taxon>Mortierellaceae</taxon>
        <taxon>Entomortierella</taxon>
    </lineage>
</organism>
<comment type="caution">
    <text evidence="2">The sequence shown here is derived from an EMBL/GenBank/DDBJ whole genome shotgun (WGS) entry which is preliminary data.</text>
</comment>
<dbReference type="AlphaFoldDB" id="A0A9P3H930"/>
<accession>A0A9P3H930</accession>
<feature type="transmembrane region" description="Helical" evidence="1">
    <location>
        <begin position="98"/>
        <end position="121"/>
    </location>
</feature>
<keyword evidence="1" id="KW-1133">Transmembrane helix</keyword>
<sequence length="193" mass="22557">MESAPSVHPTSSRRSQGMRILKEFIMLAAYGFVMQAGSSRVTEACFCMYKEFHYNRDHSLLLLLKTTLFCIIVLDSLGRMKFAFRFVLKKLQKPQDFARYQTFWTFLISSMCLALTGYNVYKWLEVKAPDSRDMDMESTVFSEAQYRYFPWDLVQKSWNSLAWMAGSLFTAMALKYRSDNSLTQVKVKEDEKV</sequence>
<name>A0A9P3H930_9FUNG</name>
<dbReference type="Proteomes" id="UP000827284">
    <property type="component" value="Unassembled WGS sequence"/>
</dbReference>
<reference evidence="2" key="2">
    <citation type="journal article" date="2022" name="Microbiol. Resour. Announc.">
        <title>Whole-Genome Sequence of Entomortierella parvispora E1425, a Mucoromycotan Fungus Associated with Burkholderiaceae-Related Endosymbiotic Bacteria.</title>
        <authorList>
            <person name="Herlambang A."/>
            <person name="Guo Y."/>
            <person name="Takashima Y."/>
            <person name="Narisawa K."/>
            <person name="Ohta H."/>
            <person name="Nishizawa T."/>
        </authorList>
    </citation>
    <scope>NUCLEOTIDE SEQUENCE</scope>
    <source>
        <strain evidence="2">E1425</strain>
    </source>
</reference>